<dbReference type="AlphaFoldDB" id="X0WS18"/>
<gene>
    <name evidence="1" type="ORF">S01H1_57885</name>
</gene>
<comment type="caution">
    <text evidence="1">The sequence shown here is derived from an EMBL/GenBank/DDBJ whole genome shotgun (WGS) entry which is preliminary data.</text>
</comment>
<feature type="non-terminal residue" evidence="1">
    <location>
        <position position="1"/>
    </location>
</feature>
<organism evidence="1">
    <name type="scientific">marine sediment metagenome</name>
    <dbReference type="NCBI Taxonomy" id="412755"/>
    <lineage>
        <taxon>unclassified sequences</taxon>
        <taxon>metagenomes</taxon>
        <taxon>ecological metagenomes</taxon>
    </lineage>
</organism>
<proteinExistence type="predicted"/>
<protein>
    <submittedName>
        <fullName evidence="1">Uncharacterized protein</fullName>
    </submittedName>
</protein>
<evidence type="ECO:0000313" key="1">
    <source>
        <dbReference type="EMBL" id="GAG15481.1"/>
    </source>
</evidence>
<accession>X0WS18</accession>
<name>X0WS18_9ZZZZ</name>
<dbReference type="EMBL" id="BARS01037781">
    <property type="protein sequence ID" value="GAG15481.1"/>
    <property type="molecule type" value="Genomic_DNA"/>
</dbReference>
<sequence>PIQVYNVHSIKLECDHKTAEQVEAALLEEIKGKEFINTIVTIRLDGTLEAGKPSDIDFKSVMQTLYDKGAYFVMKNTTALVSKEFEEIKIDASNVEDVEEKLIKEHLGQIKIDLDEEALTKELMRLLSVSREEGEKVADFEKRVKEEVEKVLFN</sequence>
<reference evidence="1" key="1">
    <citation type="journal article" date="2014" name="Front. Microbiol.">
        <title>High frequency of phylogenetically diverse reductive dehalogenase-homologous genes in deep subseafloor sedimentary metagenomes.</title>
        <authorList>
            <person name="Kawai M."/>
            <person name="Futagami T."/>
            <person name="Toyoda A."/>
            <person name="Takaki Y."/>
            <person name="Nishi S."/>
            <person name="Hori S."/>
            <person name="Arai W."/>
            <person name="Tsubouchi T."/>
            <person name="Morono Y."/>
            <person name="Uchiyama I."/>
            <person name="Ito T."/>
            <person name="Fujiyama A."/>
            <person name="Inagaki F."/>
            <person name="Takami H."/>
        </authorList>
    </citation>
    <scope>NUCLEOTIDE SEQUENCE</scope>
    <source>
        <strain evidence="1">Expedition CK06-06</strain>
    </source>
</reference>